<dbReference type="Proteomes" id="UP000746612">
    <property type="component" value="Unassembled WGS sequence"/>
</dbReference>
<reference evidence="1" key="2">
    <citation type="submission" date="2021-03" db="EMBL/GenBank/DDBJ databases">
        <authorList>
            <person name="Alouane T."/>
            <person name="Langin T."/>
            <person name="Bonhomme L."/>
        </authorList>
    </citation>
    <scope>NUCLEOTIDE SEQUENCE</scope>
    <source>
        <strain evidence="1">MDC_Fg202</strain>
    </source>
</reference>
<gene>
    <name evidence="2" type="ORF">FUG_LOCUS511559</name>
    <name evidence="1" type="ORF">MDCFG202_LOCUS369439</name>
</gene>
<accession>A0A4E9EJL9</accession>
<protein>
    <submittedName>
        <fullName evidence="2">Uncharacterized protein</fullName>
    </submittedName>
</protein>
<sequence length="70" mass="7506">MPEVIGDGGRVAVDDCIGEIGRTAVEACVVVQLLVDFVVVKEWPSMREFAERERSGLASGVKRSSEAAVQ</sequence>
<organism evidence="2">
    <name type="scientific">Gibberella zeae</name>
    <name type="common">Wheat head blight fungus</name>
    <name type="synonym">Fusarium graminearum</name>
    <dbReference type="NCBI Taxonomy" id="5518"/>
    <lineage>
        <taxon>Eukaryota</taxon>
        <taxon>Fungi</taxon>
        <taxon>Dikarya</taxon>
        <taxon>Ascomycota</taxon>
        <taxon>Pezizomycotina</taxon>
        <taxon>Sordariomycetes</taxon>
        <taxon>Hypocreomycetidae</taxon>
        <taxon>Hypocreales</taxon>
        <taxon>Nectriaceae</taxon>
        <taxon>Fusarium</taxon>
    </lineage>
</organism>
<evidence type="ECO:0000313" key="2">
    <source>
        <dbReference type="EMBL" id="VIO63043.1"/>
    </source>
</evidence>
<name>A0A4E9EJL9_GIBZA</name>
<reference evidence="2" key="1">
    <citation type="submission" date="2019-04" db="EMBL/GenBank/DDBJ databases">
        <authorList>
            <person name="Melise S."/>
            <person name="Noan J."/>
            <person name="Okalmin O."/>
        </authorList>
    </citation>
    <scope>NUCLEOTIDE SEQUENCE</scope>
    <source>
        <strain evidence="2">FN9</strain>
    </source>
</reference>
<proteinExistence type="predicted"/>
<dbReference type="EMBL" id="CAJPIJ010000153">
    <property type="protein sequence ID" value="CAG1994095.1"/>
    <property type="molecule type" value="Genomic_DNA"/>
</dbReference>
<dbReference type="EMBL" id="CAAKMV010000174">
    <property type="protein sequence ID" value="VIO63043.1"/>
    <property type="molecule type" value="Genomic_DNA"/>
</dbReference>
<evidence type="ECO:0000313" key="1">
    <source>
        <dbReference type="EMBL" id="CAG1994095.1"/>
    </source>
</evidence>
<dbReference type="AlphaFoldDB" id="A0A4E9EJL9"/>